<sequence length="133" mass="14421">MDPSYLVTGVGCWSGGVRVRRRHLRSGREPSPAKRSGRVSSRRDPSDDQVSLVVDFSIPLPRRGAGAYVVGVVGHPYLAILLPLWLTMPVVPFHHARRPCGSVGNSSGGIENGTSEIVENPMRMETDTEVCIS</sequence>
<dbReference type="Proteomes" id="UP000287651">
    <property type="component" value="Unassembled WGS sequence"/>
</dbReference>
<proteinExistence type="predicted"/>
<gene>
    <name evidence="3" type="ORF">B296_00029454</name>
</gene>
<feature type="region of interest" description="Disordered" evidence="1">
    <location>
        <begin position="21"/>
        <end position="48"/>
    </location>
</feature>
<dbReference type="AlphaFoldDB" id="A0A427AF03"/>
<name>A0A427AF03_ENSVE</name>
<feature type="transmembrane region" description="Helical" evidence="2">
    <location>
        <begin position="65"/>
        <end position="88"/>
    </location>
</feature>
<keyword evidence="2" id="KW-0472">Membrane</keyword>
<keyword evidence="2" id="KW-0812">Transmembrane</keyword>
<reference evidence="3 4" key="1">
    <citation type="journal article" date="2014" name="Agronomy (Basel)">
        <title>A Draft Genome Sequence for Ensete ventricosum, the Drought-Tolerant Tree Against Hunger.</title>
        <authorList>
            <person name="Harrison J."/>
            <person name="Moore K.A."/>
            <person name="Paszkiewicz K."/>
            <person name="Jones T."/>
            <person name="Grant M."/>
            <person name="Ambacheew D."/>
            <person name="Muzemil S."/>
            <person name="Studholme D.J."/>
        </authorList>
    </citation>
    <scope>NUCLEOTIDE SEQUENCE [LARGE SCALE GENOMIC DNA]</scope>
</reference>
<evidence type="ECO:0000313" key="3">
    <source>
        <dbReference type="EMBL" id="RRT74828.1"/>
    </source>
</evidence>
<accession>A0A427AF03</accession>
<evidence type="ECO:0000256" key="2">
    <source>
        <dbReference type="SAM" id="Phobius"/>
    </source>
</evidence>
<evidence type="ECO:0000313" key="4">
    <source>
        <dbReference type="Proteomes" id="UP000287651"/>
    </source>
</evidence>
<evidence type="ECO:0000256" key="1">
    <source>
        <dbReference type="SAM" id="MobiDB-lite"/>
    </source>
</evidence>
<keyword evidence="2" id="KW-1133">Transmembrane helix</keyword>
<dbReference type="EMBL" id="AMZH03002659">
    <property type="protein sequence ID" value="RRT74828.1"/>
    <property type="molecule type" value="Genomic_DNA"/>
</dbReference>
<comment type="caution">
    <text evidence="3">The sequence shown here is derived from an EMBL/GenBank/DDBJ whole genome shotgun (WGS) entry which is preliminary data.</text>
</comment>
<protein>
    <submittedName>
        <fullName evidence="3">Uncharacterized protein</fullName>
    </submittedName>
</protein>
<organism evidence="3 4">
    <name type="scientific">Ensete ventricosum</name>
    <name type="common">Abyssinian banana</name>
    <name type="synonym">Musa ensete</name>
    <dbReference type="NCBI Taxonomy" id="4639"/>
    <lineage>
        <taxon>Eukaryota</taxon>
        <taxon>Viridiplantae</taxon>
        <taxon>Streptophyta</taxon>
        <taxon>Embryophyta</taxon>
        <taxon>Tracheophyta</taxon>
        <taxon>Spermatophyta</taxon>
        <taxon>Magnoliopsida</taxon>
        <taxon>Liliopsida</taxon>
        <taxon>Zingiberales</taxon>
        <taxon>Musaceae</taxon>
        <taxon>Ensete</taxon>
    </lineage>
</organism>